<evidence type="ECO:0000256" key="1">
    <source>
        <dbReference type="ARBA" id="ARBA00022603"/>
    </source>
</evidence>
<dbReference type="PANTHER" id="PTHR43648:SF1">
    <property type="entry name" value="ELECTRON TRANSFER FLAVOPROTEIN BETA SUBUNIT LYSINE METHYLTRANSFERASE"/>
    <property type="match status" value="1"/>
</dbReference>
<dbReference type="InterPro" id="IPR029063">
    <property type="entry name" value="SAM-dependent_MTases_sf"/>
</dbReference>
<dbReference type="GO" id="GO:0032259">
    <property type="term" value="P:methylation"/>
    <property type="evidence" value="ECO:0007669"/>
    <property type="project" value="UniProtKB-KW"/>
</dbReference>
<evidence type="ECO:0000256" key="2">
    <source>
        <dbReference type="ARBA" id="ARBA00022679"/>
    </source>
</evidence>
<accession>A0A1H3UGG2</accession>
<keyword evidence="1" id="KW-0489">Methyltransferase</keyword>
<dbReference type="Proteomes" id="UP000199632">
    <property type="component" value="Unassembled WGS sequence"/>
</dbReference>
<dbReference type="STRING" id="137265.SAMN05421684_7100"/>
<proteinExistence type="predicted"/>
<keyword evidence="2" id="KW-0808">Transferase</keyword>
<dbReference type="EMBL" id="FNQB01000004">
    <property type="protein sequence ID" value="SDZ60729.1"/>
    <property type="molecule type" value="Genomic_DNA"/>
</dbReference>
<keyword evidence="4" id="KW-1185">Reference proteome</keyword>
<dbReference type="PANTHER" id="PTHR43648">
    <property type="entry name" value="ELECTRON TRANSFER FLAVOPROTEIN BETA SUBUNIT LYSINE METHYLTRANSFERASE"/>
    <property type="match status" value="1"/>
</dbReference>
<dbReference type="GO" id="GO:0016279">
    <property type="term" value="F:protein-lysine N-methyltransferase activity"/>
    <property type="evidence" value="ECO:0007669"/>
    <property type="project" value="TreeGrafter"/>
</dbReference>
<sequence length="238" mass="24876">MHGGTATDRIPGVGPDNIRAGIDMDGLRLTSARLVPEVRLFLAEDPTILWARLEAQVGHNLPAPFWATAWGGGQAVARYVLDAPEIVAGRRVLDLGSGSGLVAIAAAKAGAAVVVANDIDPYAPAAIRANARANGVHVVPLSTNLLDLTPEAVLDIQADVVLAGDAFYDDQLADQVLPFLLTAARRDALVLAGDPGRGRIPSRDWQVVMTYPVSPATGEETYVTAASVLTPRNPGARP</sequence>
<dbReference type="Gene3D" id="3.40.50.150">
    <property type="entry name" value="Vaccinia Virus protein VP39"/>
    <property type="match status" value="1"/>
</dbReference>
<gene>
    <name evidence="3" type="ORF">SAMN05421684_7100</name>
</gene>
<evidence type="ECO:0000313" key="4">
    <source>
        <dbReference type="Proteomes" id="UP000199632"/>
    </source>
</evidence>
<dbReference type="Pfam" id="PF06325">
    <property type="entry name" value="PrmA"/>
    <property type="match status" value="1"/>
</dbReference>
<protein>
    <submittedName>
        <fullName evidence="3">Predicted nicotinamide N-methyase</fullName>
    </submittedName>
</protein>
<dbReference type="InterPro" id="IPR050078">
    <property type="entry name" value="Ribosomal_L11_MeTrfase_PrmA"/>
</dbReference>
<dbReference type="AlphaFoldDB" id="A0A1H3UGG2"/>
<dbReference type="SUPFAM" id="SSF53335">
    <property type="entry name" value="S-adenosyl-L-methionine-dependent methyltransferases"/>
    <property type="match status" value="1"/>
</dbReference>
<reference evidence="4" key="1">
    <citation type="submission" date="2016-10" db="EMBL/GenBank/DDBJ databases">
        <authorList>
            <person name="Varghese N."/>
            <person name="Submissions S."/>
        </authorList>
    </citation>
    <scope>NUCLEOTIDE SEQUENCE [LARGE SCALE GENOMIC DNA]</scope>
    <source>
        <strain evidence="4">DSM 44718</strain>
    </source>
</reference>
<evidence type="ECO:0000313" key="3">
    <source>
        <dbReference type="EMBL" id="SDZ60729.1"/>
    </source>
</evidence>
<name>A0A1H3UGG2_9ACTN</name>
<organism evidence="3 4">
    <name type="scientific">Asanoa ishikariensis</name>
    <dbReference type="NCBI Taxonomy" id="137265"/>
    <lineage>
        <taxon>Bacteria</taxon>
        <taxon>Bacillati</taxon>
        <taxon>Actinomycetota</taxon>
        <taxon>Actinomycetes</taxon>
        <taxon>Micromonosporales</taxon>
        <taxon>Micromonosporaceae</taxon>
        <taxon>Asanoa</taxon>
    </lineage>
</organism>